<reference evidence="8" key="1">
    <citation type="submission" date="2021-08" db="EMBL/GenBank/DDBJ databases">
        <title>WGS assembly of Ceratopteris richardii.</title>
        <authorList>
            <person name="Marchant D.B."/>
            <person name="Chen G."/>
            <person name="Jenkins J."/>
            <person name="Shu S."/>
            <person name="Leebens-Mack J."/>
            <person name="Grimwood J."/>
            <person name="Schmutz J."/>
            <person name="Soltis P."/>
            <person name="Soltis D."/>
            <person name="Chen Z.-H."/>
        </authorList>
    </citation>
    <scope>NUCLEOTIDE SEQUENCE</scope>
    <source>
        <strain evidence="8">Whitten #5841</strain>
        <tissue evidence="8">Leaf</tissue>
    </source>
</reference>
<dbReference type="Pfam" id="PF20431">
    <property type="entry name" value="E_motif"/>
    <property type="match status" value="1"/>
</dbReference>
<evidence type="ECO:0000256" key="3">
    <source>
        <dbReference type="ARBA" id="ARBA00022640"/>
    </source>
</evidence>
<dbReference type="AlphaFoldDB" id="A0A8T2QEY1"/>
<feature type="repeat" description="PPR" evidence="6">
    <location>
        <begin position="238"/>
        <end position="272"/>
    </location>
</feature>
<dbReference type="FunFam" id="1.25.40.10:FF:000381">
    <property type="entry name" value="Pentatricopeptide repeat-containing protein"/>
    <property type="match status" value="1"/>
</dbReference>
<keyword evidence="2" id="KW-0150">Chloroplast</keyword>
<dbReference type="GO" id="GO:0003723">
    <property type="term" value="F:RNA binding"/>
    <property type="evidence" value="ECO:0007669"/>
    <property type="project" value="InterPro"/>
</dbReference>
<evidence type="ECO:0000256" key="1">
    <source>
        <dbReference type="ARBA" id="ARBA00004229"/>
    </source>
</evidence>
<dbReference type="Pfam" id="PF01535">
    <property type="entry name" value="PPR"/>
    <property type="match status" value="4"/>
</dbReference>
<dbReference type="PANTHER" id="PTHR24015:SF548">
    <property type="entry name" value="OS08G0340900 PROTEIN"/>
    <property type="match status" value="1"/>
</dbReference>
<keyword evidence="5" id="KW-0809">Transit peptide</keyword>
<evidence type="ECO:0000256" key="5">
    <source>
        <dbReference type="ARBA" id="ARBA00022946"/>
    </source>
</evidence>
<evidence type="ECO:0000256" key="2">
    <source>
        <dbReference type="ARBA" id="ARBA00022528"/>
    </source>
</evidence>
<feature type="repeat" description="PPR" evidence="6">
    <location>
        <begin position="541"/>
        <end position="575"/>
    </location>
</feature>
<dbReference type="GO" id="GO:0008270">
    <property type="term" value="F:zinc ion binding"/>
    <property type="evidence" value="ECO:0007669"/>
    <property type="project" value="InterPro"/>
</dbReference>
<protein>
    <recommendedName>
        <fullName evidence="7">DYW domain-containing protein</fullName>
    </recommendedName>
</protein>
<keyword evidence="4" id="KW-0677">Repeat</keyword>
<dbReference type="Proteomes" id="UP000825935">
    <property type="component" value="Chromosome 35"/>
</dbReference>
<name>A0A8T2QEY1_CERRI</name>
<feature type="repeat" description="PPR" evidence="6">
    <location>
        <begin position="440"/>
        <end position="474"/>
    </location>
</feature>
<feature type="domain" description="DYW" evidence="7">
    <location>
        <begin position="954"/>
        <end position="1045"/>
    </location>
</feature>
<gene>
    <name evidence="8" type="ORF">KP509_35G018800</name>
</gene>
<feature type="repeat" description="PPR" evidence="6">
    <location>
        <begin position="137"/>
        <end position="171"/>
    </location>
</feature>
<keyword evidence="3" id="KW-0934">Plastid</keyword>
<dbReference type="Pfam" id="PF14432">
    <property type="entry name" value="DYW_deaminase"/>
    <property type="match status" value="1"/>
</dbReference>
<dbReference type="FunFam" id="1.25.40.10:FF:000090">
    <property type="entry name" value="Pentatricopeptide repeat-containing protein, chloroplastic"/>
    <property type="match status" value="1"/>
</dbReference>
<dbReference type="InterPro" id="IPR032867">
    <property type="entry name" value="DYW_dom"/>
</dbReference>
<accession>A0A8T2QEY1</accession>
<proteinExistence type="predicted"/>
<comment type="subcellular location">
    <subcellularLocation>
        <location evidence="1">Plastid</location>
        <location evidence="1">Chloroplast</location>
    </subcellularLocation>
</comment>
<dbReference type="InterPro" id="IPR002885">
    <property type="entry name" value="PPR_rpt"/>
</dbReference>
<evidence type="ECO:0000259" key="7">
    <source>
        <dbReference type="Pfam" id="PF14432"/>
    </source>
</evidence>
<dbReference type="EMBL" id="CM035440">
    <property type="protein sequence ID" value="KAH7282204.1"/>
    <property type="molecule type" value="Genomic_DNA"/>
</dbReference>
<comment type="caution">
    <text evidence="8">The sequence shown here is derived from an EMBL/GenBank/DDBJ whole genome shotgun (WGS) entry which is preliminary data.</text>
</comment>
<dbReference type="GO" id="GO:0009451">
    <property type="term" value="P:RNA modification"/>
    <property type="evidence" value="ECO:0007669"/>
    <property type="project" value="InterPro"/>
</dbReference>
<dbReference type="NCBIfam" id="TIGR00756">
    <property type="entry name" value="PPR"/>
    <property type="match status" value="9"/>
</dbReference>
<feature type="repeat" description="PPR" evidence="6">
    <location>
        <begin position="642"/>
        <end position="676"/>
    </location>
</feature>
<sequence>MLLEGSLALDITTANDTCLRSEQCLLERSLHAFRPVSVPIASVPSALPPGPTFHERNSPFDCLYAIRELPSIKTAISAIKFCAREKQPDYAAQVYLQLCSFGLNVCKPLRNELVPMFVECGELVAAKQVFEAIGYLDSYSWTSLICGLINRGCTEDAFQLYQSMNENNIHVDNFTLVVLLQACAEQKLITRGRELHTDIFIKGLDEDIFVCNTLLGMYAKCCPLMEARLVFDTLPKRDVVSWTILIQGYAEHESCEEALTCFEEMEGEGISPNAVTFSCILKACCSAETLDTGRGIHIKIMLKGYQNYPSVSNSLISMYSKFGLLSEARKILSDLPSRGCVSWTSLIAGYAEHGPAQEAINCFDEMLKEGVSPDAVTFACSLKACGNLRAIEKGRYIHKLLLRKGFGKNIVVGNALIGMYAKCGALKEAEDVFDQLSLQDCVSWTTLISGYAEYGCSDRAIHFFEQMCMQGVAPNTVTLSCALKACADMEDLAKGRSIHSQSTCSGLDGDLLISSSLIGMYASCGALSEAQKVFDKAADKDVVSYTALITGYCKHGFSQEALKYFDYMHQQGLFPDPMAFACSLKACSDIGALDRGREIHLALAERGLQKVGCVGNALIDMYSKCGSLSEAKEVFDALESRDIVSWTSLISGYVEHGLSCEALRCYEKMQEENVNVDAIIYSCILNACGSIGAIQKGREIHRLIAEEEFEKDQSVCNSLISMYARCGNLTDARDVLDTMPVRDLSSWSSMMKGYCLRHDGIMALCCFEDMQKEGINPDSQTFTCLLTACSHSSLLSKGLHFYKLMKEQYDVIPTLEHHTCVIDLLARSGRLYEAEKMVAMLCPSEEAPWEALLAACKTFNERELGLRCFQQLIALNSEDSSSFTLMADTYVNVGNPVDGQYLEFLRRHGGVKKKPATAVIEVNDEIYEFVKGGTPNKDISAVLEELQTCAKQEGHLPNVDNVLKLVSDNEKEGLLCEHAEKLAIAFGLLNTPEGSTIRVTKNLRMCSECHTSSKIISKVVNREIILRDTCCIHHFKDGICSCGDMF</sequence>
<dbReference type="InterPro" id="IPR046848">
    <property type="entry name" value="E_motif"/>
</dbReference>
<dbReference type="PROSITE" id="PS51375">
    <property type="entry name" value="PPR"/>
    <property type="match status" value="8"/>
</dbReference>
<dbReference type="PANTHER" id="PTHR24015">
    <property type="entry name" value="OS07G0578800 PROTEIN-RELATED"/>
    <property type="match status" value="1"/>
</dbReference>
<dbReference type="InterPro" id="IPR046960">
    <property type="entry name" value="PPR_At4g14850-like_plant"/>
</dbReference>
<dbReference type="OrthoDB" id="185373at2759"/>
<evidence type="ECO:0000256" key="4">
    <source>
        <dbReference type="ARBA" id="ARBA00022737"/>
    </source>
</evidence>
<evidence type="ECO:0000256" key="6">
    <source>
        <dbReference type="PROSITE-ProRule" id="PRU00708"/>
    </source>
</evidence>
<feature type="repeat" description="PPR" evidence="6">
    <location>
        <begin position="743"/>
        <end position="777"/>
    </location>
</feature>
<dbReference type="Gene3D" id="1.25.40.10">
    <property type="entry name" value="Tetratricopeptide repeat domain"/>
    <property type="match status" value="7"/>
</dbReference>
<evidence type="ECO:0000313" key="9">
    <source>
        <dbReference type="Proteomes" id="UP000825935"/>
    </source>
</evidence>
<feature type="repeat" description="PPR" evidence="6">
    <location>
        <begin position="339"/>
        <end position="373"/>
    </location>
</feature>
<dbReference type="FunFam" id="1.25.40.10:FF:000344">
    <property type="entry name" value="Pentatricopeptide repeat-containing protein"/>
    <property type="match status" value="1"/>
</dbReference>
<dbReference type="FunFam" id="1.25.40.10:FF:000031">
    <property type="entry name" value="Pentatricopeptide repeat-containing protein mitochondrial"/>
    <property type="match status" value="2"/>
</dbReference>
<keyword evidence="9" id="KW-1185">Reference proteome</keyword>
<organism evidence="8 9">
    <name type="scientific">Ceratopteris richardii</name>
    <name type="common">Triangle waterfern</name>
    <dbReference type="NCBI Taxonomy" id="49495"/>
    <lineage>
        <taxon>Eukaryota</taxon>
        <taxon>Viridiplantae</taxon>
        <taxon>Streptophyta</taxon>
        <taxon>Embryophyta</taxon>
        <taxon>Tracheophyta</taxon>
        <taxon>Polypodiopsida</taxon>
        <taxon>Polypodiidae</taxon>
        <taxon>Polypodiales</taxon>
        <taxon>Pteridineae</taxon>
        <taxon>Pteridaceae</taxon>
        <taxon>Parkerioideae</taxon>
        <taxon>Ceratopteris</taxon>
    </lineage>
</organism>
<dbReference type="GO" id="GO:0009507">
    <property type="term" value="C:chloroplast"/>
    <property type="evidence" value="ECO:0007669"/>
    <property type="project" value="UniProtKB-SubCell"/>
</dbReference>
<dbReference type="FunFam" id="1.25.40.10:FF:000395">
    <property type="entry name" value="Pentatricopeptide repeat-containing protein chloroplastic"/>
    <property type="match status" value="1"/>
</dbReference>
<feature type="repeat" description="PPR" evidence="6">
    <location>
        <begin position="712"/>
        <end position="742"/>
    </location>
</feature>
<dbReference type="InterPro" id="IPR011990">
    <property type="entry name" value="TPR-like_helical_dom_sf"/>
</dbReference>
<evidence type="ECO:0000313" key="8">
    <source>
        <dbReference type="EMBL" id="KAH7282204.1"/>
    </source>
</evidence>
<dbReference type="Pfam" id="PF13041">
    <property type="entry name" value="PPR_2"/>
    <property type="match status" value="7"/>
</dbReference>